<keyword evidence="4 5" id="KW-0413">Isomerase</keyword>
<dbReference type="InterPro" id="IPR002501">
    <property type="entry name" value="PsdUridine_synth_N"/>
</dbReference>
<dbReference type="PANTHER" id="PTHR13767:SF2">
    <property type="entry name" value="PSEUDOURIDYLATE SYNTHASE TRUB1"/>
    <property type="match status" value="1"/>
</dbReference>
<keyword evidence="8" id="KW-1185">Reference proteome</keyword>
<dbReference type="GO" id="GO:1990481">
    <property type="term" value="P:mRNA pseudouridine synthesis"/>
    <property type="evidence" value="ECO:0007669"/>
    <property type="project" value="TreeGrafter"/>
</dbReference>
<name>J0DFV3_9BIFI</name>
<evidence type="ECO:0000256" key="3">
    <source>
        <dbReference type="ARBA" id="ARBA00022694"/>
    </source>
</evidence>
<feature type="active site" description="Nucleophile" evidence="5">
    <location>
        <position position="52"/>
    </location>
</feature>
<feature type="domain" description="Pseudouridine synthase II N-terminal" evidence="6">
    <location>
        <begin position="37"/>
        <end position="209"/>
    </location>
</feature>
<evidence type="ECO:0000256" key="2">
    <source>
        <dbReference type="ARBA" id="ARBA00005642"/>
    </source>
</evidence>
<comment type="function">
    <text evidence="5">Responsible for synthesis of pseudouridine from uracil-55 in the psi GC loop of transfer RNAs.</text>
</comment>
<dbReference type="HAMAP" id="MF_01080">
    <property type="entry name" value="TruB_bact"/>
    <property type="match status" value="1"/>
</dbReference>
<dbReference type="GO" id="GO:0031119">
    <property type="term" value="P:tRNA pseudouridine synthesis"/>
    <property type="evidence" value="ECO:0007669"/>
    <property type="project" value="UniProtKB-UniRule"/>
</dbReference>
<dbReference type="SUPFAM" id="SSF55120">
    <property type="entry name" value="Pseudouridine synthase"/>
    <property type="match status" value="1"/>
</dbReference>
<dbReference type="EC" id="5.4.99.25" evidence="5"/>
<dbReference type="Proteomes" id="UP000006415">
    <property type="component" value="Unassembled WGS sequence"/>
</dbReference>
<accession>J0DFV3</accession>
<dbReference type="HOGENOM" id="CLU_032087_0_0_11"/>
<dbReference type="GO" id="GO:0160148">
    <property type="term" value="F:tRNA pseudouridine(55) synthase activity"/>
    <property type="evidence" value="ECO:0007669"/>
    <property type="project" value="UniProtKB-EC"/>
</dbReference>
<dbReference type="NCBIfam" id="TIGR00431">
    <property type="entry name" value="TruB"/>
    <property type="match status" value="1"/>
</dbReference>
<dbReference type="InterPro" id="IPR020103">
    <property type="entry name" value="PsdUridine_synth_cat_dom_sf"/>
</dbReference>
<evidence type="ECO:0000256" key="1">
    <source>
        <dbReference type="ARBA" id="ARBA00000385"/>
    </source>
</evidence>
<gene>
    <name evidence="5" type="primary">truB</name>
    <name evidence="7" type="ORF">HMPREF9156_00657</name>
</gene>
<comment type="catalytic activity">
    <reaction evidence="1 5">
        <text>uridine(55) in tRNA = pseudouridine(55) in tRNA</text>
        <dbReference type="Rhea" id="RHEA:42532"/>
        <dbReference type="Rhea" id="RHEA-COMP:10101"/>
        <dbReference type="Rhea" id="RHEA-COMP:10102"/>
        <dbReference type="ChEBI" id="CHEBI:65314"/>
        <dbReference type="ChEBI" id="CHEBI:65315"/>
        <dbReference type="EC" id="5.4.99.25"/>
    </reaction>
</comment>
<dbReference type="InterPro" id="IPR014780">
    <property type="entry name" value="tRNA_psdUridine_synth_TruB"/>
</dbReference>
<dbReference type="GO" id="GO:0003723">
    <property type="term" value="F:RNA binding"/>
    <property type="evidence" value="ECO:0007669"/>
    <property type="project" value="InterPro"/>
</dbReference>
<dbReference type="Pfam" id="PF01509">
    <property type="entry name" value="TruB_N"/>
    <property type="match status" value="1"/>
</dbReference>
<dbReference type="EMBL" id="AGZS01000002">
    <property type="protein sequence ID" value="EJD65213.1"/>
    <property type="molecule type" value="Genomic_DNA"/>
</dbReference>
<dbReference type="STRING" id="857290.HMPREF9156_00657"/>
<protein>
    <recommendedName>
        <fullName evidence="5">tRNA pseudouridine synthase B</fullName>
        <ecNumber evidence="5">5.4.99.25</ecNumber>
    </recommendedName>
    <alternativeName>
        <fullName evidence="5">tRNA pseudouridine(55) synthase</fullName>
        <shortName evidence="5">Psi55 synthase</shortName>
    </alternativeName>
    <alternativeName>
        <fullName evidence="5">tRNA pseudouridylate synthase</fullName>
    </alternativeName>
    <alternativeName>
        <fullName evidence="5">tRNA-uridine isomerase</fullName>
    </alternativeName>
</protein>
<organism evidence="7 8">
    <name type="scientific">Scardovia wiggsiae F0424</name>
    <dbReference type="NCBI Taxonomy" id="857290"/>
    <lineage>
        <taxon>Bacteria</taxon>
        <taxon>Bacillati</taxon>
        <taxon>Actinomycetota</taxon>
        <taxon>Actinomycetes</taxon>
        <taxon>Bifidobacteriales</taxon>
        <taxon>Bifidobacteriaceae</taxon>
        <taxon>Scardovia</taxon>
    </lineage>
</organism>
<comment type="caution">
    <text evidence="7">The sequence shown here is derived from an EMBL/GenBank/DDBJ whole genome shotgun (WGS) entry which is preliminary data.</text>
</comment>
<dbReference type="CDD" id="cd02573">
    <property type="entry name" value="PseudoU_synth_EcTruB"/>
    <property type="match status" value="1"/>
</dbReference>
<reference evidence="7 8" key="1">
    <citation type="submission" date="2012-01" db="EMBL/GenBank/DDBJ databases">
        <title>The Genome Sequence of Scardovia wiggsiae F0424.</title>
        <authorList>
            <consortium name="The Broad Institute Genome Sequencing Platform"/>
            <person name="Earl A."/>
            <person name="Ward D."/>
            <person name="Feldgarden M."/>
            <person name="Gevers D."/>
            <person name="Izard J."/>
            <person name="Ganesan A."/>
            <person name="Baranova O.V."/>
            <person name="Blanton J.M."/>
            <person name="Tanner A.C."/>
            <person name="Mathney J."/>
            <person name="Dewhirst F.E."/>
            <person name="Young S.K."/>
            <person name="Zeng Q."/>
            <person name="Gargeya S."/>
            <person name="Fitzgerald M."/>
            <person name="Haas B."/>
            <person name="Abouelleil A."/>
            <person name="Alvarado L."/>
            <person name="Arachchi H.M."/>
            <person name="Berlin A."/>
            <person name="Chapman S.B."/>
            <person name="Gearin G."/>
            <person name="Goldberg J."/>
            <person name="Griggs A."/>
            <person name="Gujja S."/>
            <person name="Hansen M."/>
            <person name="Heiman D."/>
            <person name="Howarth C."/>
            <person name="Larimer J."/>
            <person name="Lui A."/>
            <person name="MacDonald P.J.P."/>
            <person name="McCowen C."/>
            <person name="Montmayeur A."/>
            <person name="Murphy C."/>
            <person name="Neiman D."/>
            <person name="Pearson M."/>
            <person name="Priest M."/>
            <person name="Roberts A."/>
            <person name="Saif S."/>
            <person name="Shea T."/>
            <person name="Sisk P."/>
            <person name="Stolte C."/>
            <person name="Sykes S."/>
            <person name="Wortman J."/>
            <person name="Nusbaum C."/>
            <person name="Birren B."/>
        </authorList>
    </citation>
    <scope>NUCLEOTIDE SEQUENCE [LARGE SCALE GENOMIC DNA]</scope>
    <source>
        <strain evidence="7 8">F0424</strain>
    </source>
</reference>
<comment type="similarity">
    <text evidence="2 5">Belongs to the pseudouridine synthase TruB family. Type 1 subfamily.</text>
</comment>
<evidence type="ECO:0000313" key="8">
    <source>
        <dbReference type="Proteomes" id="UP000006415"/>
    </source>
</evidence>
<dbReference type="PANTHER" id="PTHR13767">
    <property type="entry name" value="TRNA-PSEUDOURIDINE SYNTHASE"/>
    <property type="match status" value="1"/>
</dbReference>
<evidence type="ECO:0000313" key="7">
    <source>
        <dbReference type="EMBL" id="EJD65213.1"/>
    </source>
</evidence>
<dbReference type="AlphaFoldDB" id="J0DFV3"/>
<proteinExistence type="inferred from homology"/>
<dbReference type="eggNOG" id="COG0130">
    <property type="taxonomic scope" value="Bacteria"/>
</dbReference>
<evidence type="ECO:0000259" key="6">
    <source>
        <dbReference type="Pfam" id="PF01509"/>
    </source>
</evidence>
<sequence>MTTDAAAEPADSIPSSGVFVVDKPQGVTSHDVVAAARKLLHMKKVGHAGTLDPMATGALVIGFGKATRLLNVITGADKTYETVIRLGQSTATDDAEGSITREYDTSAVSDGQIYAAARSLTGTIRQVPSAFSAVKVNGRRAYDLAREGKPAELAARTVTVSDFTVDSIVRREIRQDDSSSPDGSRSTAGSAGAVIDIHAHITCSSGTYIRAVARDLGAILSNGAHLTMLRRIRVGKFALDAAQANQPVRPAVPAVAEKQVFAARDGGTAVRNRAAFPDNVQRKLQHCLYSPAEAAALAMPVLAVSDADTEILRHGGMLPAHITSLTAAVNTGSHELIALVEPWKHHTAKPAAVFIA</sequence>
<keyword evidence="3 5" id="KW-0819">tRNA processing</keyword>
<dbReference type="Gene3D" id="3.30.2350.10">
    <property type="entry name" value="Pseudouridine synthase"/>
    <property type="match status" value="1"/>
</dbReference>
<evidence type="ECO:0000256" key="5">
    <source>
        <dbReference type="HAMAP-Rule" id="MF_01080"/>
    </source>
</evidence>
<evidence type="ECO:0000256" key="4">
    <source>
        <dbReference type="ARBA" id="ARBA00023235"/>
    </source>
</evidence>